<dbReference type="AlphaFoldDB" id="X0VDY1"/>
<dbReference type="InterPro" id="IPR045864">
    <property type="entry name" value="aa-tRNA-synth_II/BPL/LPL"/>
</dbReference>
<evidence type="ECO:0000256" key="1">
    <source>
        <dbReference type="ARBA" id="ARBA00022598"/>
    </source>
</evidence>
<dbReference type="PANTHER" id="PTHR42918:SF15">
    <property type="entry name" value="LYSINE--TRNA LIGASE, CHLOROPLASTIC_MITOCHONDRIAL"/>
    <property type="match status" value="1"/>
</dbReference>
<feature type="non-terminal residue" evidence="6">
    <location>
        <position position="269"/>
    </location>
</feature>
<feature type="domain" description="Aminoacyl-transfer RNA synthetases class-II family profile" evidence="5">
    <location>
        <begin position="162"/>
        <end position="269"/>
    </location>
</feature>
<dbReference type="GO" id="GO:0005524">
    <property type="term" value="F:ATP binding"/>
    <property type="evidence" value="ECO:0007669"/>
    <property type="project" value="UniProtKB-KW"/>
</dbReference>
<evidence type="ECO:0000256" key="3">
    <source>
        <dbReference type="ARBA" id="ARBA00022840"/>
    </source>
</evidence>
<dbReference type="Gene3D" id="3.30.930.10">
    <property type="entry name" value="Bira Bifunctional Protein, Domain 2"/>
    <property type="match status" value="1"/>
</dbReference>
<dbReference type="GO" id="GO:0004824">
    <property type="term" value="F:lysine-tRNA ligase activity"/>
    <property type="evidence" value="ECO:0007669"/>
    <property type="project" value="InterPro"/>
</dbReference>
<keyword evidence="2" id="KW-0547">Nucleotide-binding</keyword>
<organism evidence="6">
    <name type="scientific">marine sediment metagenome</name>
    <dbReference type="NCBI Taxonomy" id="412755"/>
    <lineage>
        <taxon>unclassified sequences</taxon>
        <taxon>metagenomes</taxon>
        <taxon>ecological metagenomes</taxon>
    </lineage>
</organism>
<dbReference type="CDD" id="cd04322">
    <property type="entry name" value="LysRS_N"/>
    <property type="match status" value="1"/>
</dbReference>
<dbReference type="Pfam" id="PF01336">
    <property type="entry name" value="tRNA_anti-codon"/>
    <property type="match status" value="1"/>
</dbReference>
<feature type="non-terminal residue" evidence="6">
    <location>
        <position position="1"/>
    </location>
</feature>
<dbReference type="GO" id="GO:0006430">
    <property type="term" value="P:lysyl-tRNA aminoacylation"/>
    <property type="evidence" value="ECO:0007669"/>
    <property type="project" value="InterPro"/>
</dbReference>
<dbReference type="Pfam" id="PF00152">
    <property type="entry name" value="tRNA-synt_2"/>
    <property type="match status" value="1"/>
</dbReference>
<dbReference type="InterPro" id="IPR012340">
    <property type="entry name" value="NA-bd_OB-fold"/>
</dbReference>
<dbReference type="GO" id="GO:0000049">
    <property type="term" value="F:tRNA binding"/>
    <property type="evidence" value="ECO:0007669"/>
    <property type="project" value="TreeGrafter"/>
</dbReference>
<evidence type="ECO:0000259" key="5">
    <source>
        <dbReference type="PROSITE" id="PS50862"/>
    </source>
</evidence>
<name>X0VDY1_9ZZZZ</name>
<comment type="caution">
    <text evidence="6">The sequence shown here is derived from an EMBL/GenBank/DDBJ whole genome shotgun (WGS) entry which is preliminary data.</text>
</comment>
<dbReference type="SUPFAM" id="SSF55681">
    <property type="entry name" value="Class II aaRS and biotin synthetases"/>
    <property type="match status" value="1"/>
</dbReference>
<dbReference type="SUPFAM" id="SSF50249">
    <property type="entry name" value="Nucleic acid-binding proteins"/>
    <property type="match status" value="1"/>
</dbReference>
<dbReference type="Gene3D" id="2.40.50.140">
    <property type="entry name" value="Nucleic acid-binding proteins"/>
    <property type="match status" value="1"/>
</dbReference>
<dbReference type="PROSITE" id="PS50862">
    <property type="entry name" value="AA_TRNA_LIGASE_II"/>
    <property type="match status" value="1"/>
</dbReference>
<dbReference type="InterPro" id="IPR006195">
    <property type="entry name" value="aa-tRNA-synth_II"/>
</dbReference>
<dbReference type="InterPro" id="IPR018149">
    <property type="entry name" value="Lys-tRNA-synth_II_C"/>
</dbReference>
<sequence length="269" mass="30582">QQETDRRAKLAELRELGVDPFGGRFDGARSAAGIASDMDGLPEDEVLRVAGRVLAIRGHGKTLFLDVYDVSGKLQVYVRRDQVDDLTFRIVKLLDLGDIVGVEGVPFRTKSGEPTLAVRKLTILAKSLRPMPAKWHGLKDPELRSRRRYLDLIANRDVLELFKTRTRIIRLIRGYLDERGYAEVETPMMQPIAGGAAAKPFVTHHNALDMDLYLRIAPELYLKRLLVGGMEKVYEINRNFRNEGISVQHNPEFTMLEVYHAYGDYEVMM</sequence>
<evidence type="ECO:0000256" key="4">
    <source>
        <dbReference type="ARBA" id="ARBA00023146"/>
    </source>
</evidence>
<keyword evidence="3" id="KW-0067">ATP-binding</keyword>
<dbReference type="InterPro" id="IPR004365">
    <property type="entry name" value="NA-bd_OB_tRNA"/>
</dbReference>
<dbReference type="PRINTS" id="PR00982">
    <property type="entry name" value="TRNASYNTHLYS"/>
</dbReference>
<keyword evidence="4" id="KW-0030">Aminoacyl-tRNA synthetase</keyword>
<dbReference type="GO" id="GO:0005829">
    <property type="term" value="C:cytosol"/>
    <property type="evidence" value="ECO:0007669"/>
    <property type="project" value="TreeGrafter"/>
</dbReference>
<dbReference type="PANTHER" id="PTHR42918">
    <property type="entry name" value="LYSYL-TRNA SYNTHETASE"/>
    <property type="match status" value="1"/>
</dbReference>
<protein>
    <recommendedName>
        <fullName evidence="5">Aminoacyl-transfer RNA synthetases class-II family profile domain-containing protein</fullName>
    </recommendedName>
</protein>
<dbReference type="InterPro" id="IPR044136">
    <property type="entry name" value="Lys-tRNA-ligase_II_N"/>
</dbReference>
<dbReference type="EMBL" id="BARS01023365">
    <property type="protein sequence ID" value="GAG10683.1"/>
    <property type="molecule type" value="Genomic_DNA"/>
</dbReference>
<keyword evidence="1" id="KW-0436">Ligase</keyword>
<accession>X0VDY1</accession>
<reference evidence="6" key="1">
    <citation type="journal article" date="2014" name="Front. Microbiol.">
        <title>High frequency of phylogenetically diverse reductive dehalogenase-homologous genes in deep subseafloor sedimentary metagenomes.</title>
        <authorList>
            <person name="Kawai M."/>
            <person name="Futagami T."/>
            <person name="Toyoda A."/>
            <person name="Takaki Y."/>
            <person name="Nishi S."/>
            <person name="Hori S."/>
            <person name="Arai W."/>
            <person name="Tsubouchi T."/>
            <person name="Morono Y."/>
            <person name="Uchiyama I."/>
            <person name="Ito T."/>
            <person name="Fujiyama A."/>
            <person name="Inagaki F."/>
            <person name="Takami H."/>
        </authorList>
    </citation>
    <scope>NUCLEOTIDE SEQUENCE</scope>
    <source>
        <strain evidence="6">Expedition CK06-06</strain>
    </source>
</reference>
<proteinExistence type="predicted"/>
<evidence type="ECO:0000313" key="6">
    <source>
        <dbReference type="EMBL" id="GAG10683.1"/>
    </source>
</evidence>
<dbReference type="InterPro" id="IPR004364">
    <property type="entry name" value="Aa-tRNA-synt_II"/>
</dbReference>
<evidence type="ECO:0000256" key="2">
    <source>
        <dbReference type="ARBA" id="ARBA00022741"/>
    </source>
</evidence>
<gene>
    <name evidence="6" type="ORF">S01H1_37204</name>
</gene>